<protein>
    <recommendedName>
        <fullName evidence="6">Anti-lipopolysaccharide factor</fullName>
    </recommendedName>
</protein>
<keyword evidence="2" id="KW-0044">Antibiotic</keyword>
<keyword evidence="1" id="KW-0929">Antimicrobial</keyword>
<dbReference type="AlphaFoldDB" id="A0AAE1BIP2"/>
<dbReference type="Proteomes" id="UP001286313">
    <property type="component" value="Unassembled WGS sequence"/>
</dbReference>
<dbReference type="EMBL" id="JAWQEG010008065">
    <property type="protein sequence ID" value="KAK3851063.1"/>
    <property type="molecule type" value="Genomic_DNA"/>
</dbReference>
<feature type="signal peptide" evidence="3">
    <location>
        <begin position="1"/>
        <end position="26"/>
    </location>
</feature>
<dbReference type="Pfam" id="PF11630">
    <property type="entry name" value="Anti-LPS-SCYG"/>
    <property type="match status" value="1"/>
</dbReference>
<sequence>MRVCVLSVVVMVLVCAVCLPHHTAEAQGWEALLPILVDKIGGLFRNDRIELLGYDCKLTVNPKIKRFQLYYKGRFWCPGWTNIRGEAETRSNSGVAGRTITDFVTKAHNSGLISEQDAQQWIDSH</sequence>
<evidence type="ECO:0000313" key="5">
    <source>
        <dbReference type="Proteomes" id="UP001286313"/>
    </source>
</evidence>
<keyword evidence="3" id="KW-0732">Signal</keyword>
<feature type="chain" id="PRO_5042109658" description="Anti-lipopolysaccharide factor" evidence="3">
    <location>
        <begin position="27"/>
        <end position="125"/>
    </location>
</feature>
<dbReference type="GO" id="GO:0042742">
    <property type="term" value="P:defense response to bacterium"/>
    <property type="evidence" value="ECO:0007669"/>
    <property type="project" value="UniProtKB-KW"/>
</dbReference>
<comment type="caution">
    <text evidence="4">The sequence shown here is derived from an EMBL/GenBank/DDBJ whole genome shotgun (WGS) entry which is preliminary data.</text>
</comment>
<evidence type="ECO:0000256" key="1">
    <source>
        <dbReference type="ARBA" id="ARBA00022529"/>
    </source>
</evidence>
<gene>
    <name evidence="4" type="ORF">Pcinc_042260</name>
</gene>
<evidence type="ECO:0000313" key="4">
    <source>
        <dbReference type="EMBL" id="KAK3851063.1"/>
    </source>
</evidence>
<dbReference type="InterPro" id="IPR024509">
    <property type="entry name" value="Anti-LPS_factor/Scygonadin"/>
</dbReference>
<keyword evidence="5" id="KW-1185">Reference proteome</keyword>
<evidence type="ECO:0008006" key="6">
    <source>
        <dbReference type="Google" id="ProtNLM"/>
    </source>
</evidence>
<evidence type="ECO:0000256" key="2">
    <source>
        <dbReference type="ARBA" id="ARBA00023022"/>
    </source>
</evidence>
<name>A0AAE1BIP2_PETCI</name>
<proteinExistence type="predicted"/>
<dbReference type="Gene3D" id="3.30.160.320">
    <property type="match status" value="1"/>
</dbReference>
<evidence type="ECO:0000256" key="3">
    <source>
        <dbReference type="SAM" id="SignalP"/>
    </source>
</evidence>
<reference evidence="4" key="1">
    <citation type="submission" date="2023-10" db="EMBL/GenBank/DDBJ databases">
        <title>Genome assemblies of two species of porcelain crab, Petrolisthes cinctipes and Petrolisthes manimaculis (Anomura: Porcellanidae).</title>
        <authorList>
            <person name="Angst P."/>
        </authorList>
    </citation>
    <scope>NUCLEOTIDE SEQUENCE</scope>
    <source>
        <strain evidence="4">PB745_01</strain>
        <tissue evidence="4">Gill</tissue>
    </source>
</reference>
<accession>A0AAE1BIP2</accession>
<dbReference type="InterPro" id="IPR038539">
    <property type="entry name" value="Anti-LPS_factor/Scygonadin_sf"/>
</dbReference>
<organism evidence="4 5">
    <name type="scientific">Petrolisthes cinctipes</name>
    <name type="common">Flat porcelain crab</name>
    <dbReference type="NCBI Taxonomy" id="88211"/>
    <lineage>
        <taxon>Eukaryota</taxon>
        <taxon>Metazoa</taxon>
        <taxon>Ecdysozoa</taxon>
        <taxon>Arthropoda</taxon>
        <taxon>Crustacea</taxon>
        <taxon>Multicrustacea</taxon>
        <taxon>Malacostraca</taxon>
        <taxon>Eumalacostraca</taxon>
        <taxon>Eucarida</taxon>
        <taxon>Decapoda</taxon>
        <taxon>Pleocyemata</taxon>
        <taxon>Anomura</taxon>
        <taxon>Galatheoidea</taxon>
        <taxon>Porcellanidae</taxon>
        <taxon>Petrolisthes</taxon>
    </lineage>
</organism>